<gene>
    <name evidence="1" type="primary">ZBED9-L10</name>
    <name evidence="1" type="ORF">Hamer_G013149</name>
</gene>
<evidence type="ECO:0000313" key="1">
    <source>
        <dbReference type="EMBL" id="KAG7165642.1"/>
    </source>
</evidence>
<feature type="non-terminal residue" evidence="1">
    <location>
        <position position="165"/>
    </location>
</feature>
<dbReference type="PANTHER" id="PTHR45913">
    <property type="entry name" value="EPM2A-INTERACTING PROTEIN 1"/>
    <property type="match status" value="1"/>
</dbReference>
<protein>
    <submittedName>
        <fullName evidence="1">SCAN domain-containing protein 3-like 10</fullName>
    </submittedName>
</protein>
<sequence>SSVVSRKQVYREEFLDIGFTLLIDHVVEKPQCVICGKVLSHESLKENKLRRHLQGKHPTLEEKGRQYFKRKEEQLKPQRWLLQLTYLADIFSELNLLNMSMQGRDDTYLTLSEKLKAFKAKLRLWKGKIERGKAASFPLLNLFLKDEEDVSLLDVQNIIVEHLEK</sequence>
<reference evidence="1" key="1">
    <citation type="journal article" date="2021" name="Sci. Adv.">
        <title>The American lobster genome reveals insights on longevity, neural, and immune adaptations.</title>
        <authorList>
            <person name="Polinski J.M."/>
            <person name="Zimin A.V."/>
            <person name="Clark K.F."/>
            <person name="Kohn A.B."/>
            <person name="Sadowski N."/>
            <person name="Timp W."/>
            <person name="Ptitsyn A."/>
            <person name="Khanna P."/>
            <person name="Romanova D.Y."/>
            <person name="Williams P."/>
            <person name="Greenwood S.J."/>
            <person name="Moroz L.L."/>
            <person name="Walt D.R."/>
            <person name="Bodnar A.G."/>
        </authorList>
    </citation>
    <scope>NUCLEOTIDE SEQUENCE</scope>
    <source>
        <strain evidence="1">GMGI-L3</strain>
    </source>
</reference>
<dbReference type="AlphaFoldDB" id="A0A8J5JXG6"/>
<proteinExistence type="predicted"/>
<feature type="non-terminal residue" evidence="1">
    <location>
        <position position="1"/>
    </location>
</feature>
<accession>A0A8J5JXG6</accession>
<name>A0A8J5JXG6_HOMAM</name>
<keyword evidence="2" id="KW-1185">Reference proteome</keyword>
<evidence type="ECO:0000313" key="2">
    <source>
        <dbReference type="Proteomes" id="UP000747542"/>
    </source>
</evidence>
<dbReference type="EMBL" id="JAHLQT010024020">
    <property type="protein sequence ID" value="KAG7165642.1"/>
    <property type="molecule type" value="Genomic_DNA"/>
</dbReference>
<comment type="caution">
    <text evidence="1">The sequence shown here is derived from an EMBL/GenBank/DDBJ whole genome shotgun (WGS) entry which is preliminary data.</text>
</comment>
<organism evidence="1 2">
    <name type="scientific">Homarus americanus</name>
    <name type="common">American lobster</name>
    <dbReference type="NCBI Taxonomy" id="6706"/>
    <lineage>
        <taxon>Eukaryota</taxon>
        <taxon>Metazoa</taxon>
        <taxon>Ecdysozoa</taxon>
        <taxon>Arthropoda</taxon>
        <taxon>Crustacea</taxon>
        <taxon>Multicrustacea</taxon>
        <taxon>Malacostraca</taxon>
        <taxon>Eumalacostraca</taxon>
        <taxon>Eucarida</taxon>
        <taxon>Decapoda</taxon>
        <taxon>Pleocyemata</taxon>
        <taxon>Astacidea</taxon>
        <taxon>Nephropoidea</taxon>
        <taxon>Nephropidae</taxon>
        <taxon>Homarus</taxon>
    </lineage>
</organism>
<dbReference type="PANTHER" id="PTHR45913:SF19">
    <property type="entry name" value="LOW QUALITY PROTEIN: ZINC FINGER BED DOMAIN-CONTAINING PROTEIN 5-LIKE"/>
    <property type="match status" value="1"/>
</dbReference>
<dbReference type="Proteomes" id="UP000747542">
    <property type="component" value="Unassembled WGS sequence"/>
</dbReference>